<dbReference type="Pfam" id="PF13508">
    <property type="entry name" value="Acetyltransf_7"/>
    <property type="match status" value="1"/>
</dbReference>
<evidence type="ECO:0000256" key="2">
    <source>
        <dbReference type="ARBA" id="ARBA00023315"/>
    </source>
</evidence>
<dbReference type="EMBL" id="CAJPUY010000019">
    <property type="protein sequence ID" value="CAG2152986.1"/>
    <property type="molecule type" value="Genomic_DNA"/>
</dbReference>
<dbReference type="SUPFAM" id="SSF55729">
    <property type="entry name" value="Acyl-CoA N-acyltransferases (Nat)"/>
    <property type="match status" value="1"/>
</dbReference>
<dbReference type="GO" id="GO:0016747">
    <property type="term" value="F:acyltransferase activity, transferring groups other than amino-acyl groups"/>
    <property type="evidence" value="ECO:0007669"/>
    <property type="project" value="InterPro"/>
</dbReference>
<dbReference type="RefSeq" id="WP_211949607.1">
    <property type="nucleotide sequence ID" value="NZ_CAJPUY010000019.1"/>
</dbReference>
<dbReference type="PANTHER" id="PTHR43877">
    <property type="entry name" value="AMINOALKYLPHOSPHONATE N-ACETYLTRANSFERASE-RELATED-RELATED"/>
    <property type="match status" value="1"/>
</dbReference>
<comment type="caution">
    <text evidence="4">The sequence shown here is derived from an EMBL/GenBank/DDBJ whole genome shotgun (WGS) entry which is preliminary data.</text>
</comment>
<dbReference type="InterPro" id="IPR050832">
    <property type="entry name" value="Bact_Acetyltransf"/>
</dbReference>
<dbReference type="EC" id="2.3.1.1" evidence="4"/>
<dbReference type="PROSITE" id="PS51186">
    <property type="entry name" value="GNAT"/>
    <property type="match status" value="1"/>
</dbReference>
<accession>A0A916N5S6</accession>
<name>A0A916N5S6_9BURK</name>
<dbReference type="AlphaFoldDB" id="A0A916N5S6"/>
<organism evidence="4 5">
    <name type="scientific">Cupriavidus yeoncheonensis</name>
    <dbReference type="NCBI Taxonomy" id="1462994"/>
    <lineage>
        <taxon>Bacteria</taxon>
        <taxon>Pseudomonadati</taxon>
        <taxon>Pseudomonadota</taxon>
        <taxon>Betaproteobacteria</taxon>
        <taxon>Burkholderiales</taxon>
        <taxon>Burkholderiaceae</taxon>
        <taxon>Cupriavidus</taxon>
    </lineage>
</organism>
<dbReference type="CDD" id="cd04301">
    <property type="entry name" value="NAT_SF"/>
    <property type="match status" value="1"/>
</dbReference>
<proteinExistence type="predicted"/>
<keyword evidence="5" id="KW-1185">Reference proteome</keyword>
<keyword evidence="1 4" id="KW-0808">Transferase</keyword>
<dbReference type="Proteomes" id="UP000672934">
    <property type="component" value="Unassembled WGS sequence"/>
</dbReference>
<keyword evidence="2 4" id="KW-0012">Acyltransferase</keyword>
<protein>
    <submittedName>
        <fullName evidence="4">Amino-acid acetyltransferase</fullName>
        <ecNumber evidence="4">2.3.1.1</ecNumber>
    </submittedName>
</protein>
<sequence>MRPYYATEADWPDIEALLRASSLFCEEMHDHLAQYMIARDNSGLLGCAGIERYETTGVLRTLAVAQRARSAGLGELLVAAIVADVRQQGIETIVLQTKNASGYFARLGFTRIGVSDLPSSIRPSHEFDRGLNEMGTLMQTSL</sequence>
<gene>
    <name evidence="4" type="primary">argA_3</name>
    <name evidence="4" type="ORF">LMG31506_04717</name>
</gene>
<dbReference type="Gene3D" id="3.40.630.30">
    <property type="match status" value="1"/>
</dbReference>
<evidence type="ECO:0000259" key="3">
    <source>
        <dbReference type="PROSITE" id="PS51186"/>
    </source>
</evidence>
<reference evidence="4" key="1">
    <citation type="submission" date="2021-03" db="EMBL/GenBank/DDBJ databases">
        <authorList>
            <person name="Peeters C."/>
        </authorList>
    </citation>
    <scope>NUCLEOTIDE SEQUENCE</scope>
    <source>
        <strain evidence="4">LMG 31506</strain>
    </source>
</reference>
<feature type="domain" description="N-acetyltransferase" evidence="3">
    <location>
        <begin position="1"/>
        <end position="142"/>
    </location>
</feature>
<evidence type="ECO:0000256" key="1">
    <source>
        <dbReference type="ARBA" id="ARBA00022679"/>
    </source>
</evidence>
<dbReference type="InterPro" id="IPR000182">
    <property type="entry name" value="GNAT_dom"/>
</dbReference>
<dbReference type="InterPro" id="IPR016181">
    <property type="entry name" value="Acyl_CoA_acyltransferase"/>
</dbReference>
<evidence type="ECO:0000313" key="4">
    <source>
        <dbReference type="EMBL" id="CAG2152986.1"/>
    </source>
</evidence>
<evidence type="ECO:0000313" key="5">
    <source>
        <dbReference type="Proteomes" id="UP000672934"/>
    </source>
</evidence>